<name>A0A2J8AF86_9CHLO</name>
<keyword evidence="1" id="KW-0472">Membrane</keyword>
<protein>
    <submittedName>
        <fullName evidence="2">Uncharacterized protein</fullName>
    </submittedName>
</protein>
<proteinExistence type="predicted"/>
<organism evidence="2 3">
    <name type="scientific">Tetrabaena socialis</name>
    <dbReference type="NCBI Taxonomy" id="47790"/>
    <lineage>
        <taxon>Eukaryota</taxon>
        <taxon>Viridiplantae</taxon>
        <taxon>Chlorophyta</taxon>
        <taxon>core chlorophytes</taxon>
        <taxon>Chlorophyceae</taxon>
        <taxon>CS clade</taxon>
        <taxon>Chlamydomonadales</taxon>
        <taxon>Tetrabaenaceae</taxon>
        <taxon>Tetrabaena</taxon>
    </lineage>
</organism>
<keyword evidence="3" id="KW-1185">Reference proteome</keyword>
<feature type="transmembrane region" description="Helical" evidence="1">
    <location>
        <begin position="21"/>
        <end position="41"/>
    </location>
</feature>
<evidence type="ECO:0000313" key="3">
    <source>
        <dbReference type="Proteomes" id="UP000236333"/>
    </source>
</evidence>
<dbReference type="AlphaFoldDB" id="A0A2J8AF86"/>
<keyword evidence="1" id="KW-0812">Transmembrane</keyword>
<gene>
    <name evidence="2" type="ORF">TSOC_002009</name>
</gene>
<dbReference type="Proteomes" id="UP000236333">
    <property type="component" value="Unassembled WGS sequence"/>
</dbReference>
<evidence type="ECO:0000256" key="1">
    <source>
        <dbReference type="SAM" id="Phobius"/>
    </source>
</evidence>
<accession>A0A2J8AF86</accession>
<feature type="transmembrane region" description="Helical" evidence="1">
    <location>
        <begin position="67"/>
        <end position="88"/>
    </location>
</feature>
<evidence type="ECO:0000313" key="2">
    <source>
        <dbReference type="EMBL" id="PNH11185.1"/>
    </source>
</evidence>
<reference evidence="2 3" key="1">
    <citation type="journal article" date="2017" name="Mol. Biol. Evol.">
        <title>The 4-celled Tetrabaena socialis nuclear genome reveals the essential components for genetic control of cell number at the origin of multicellularity in the volvocine lineage.</title>
        <authorList>
            <person name="Featherston J."/>
            <person name="Arakaki Y."/>
            <person name="Hanschen E.R."/>
            <person name="Ferris P.J."/>
            <person name="Michod R.E."/>
            <person name="Olson B.J.S.C."/>
            <person name="Nozaki H."/>
            <person name="Durand P.M."/>
        </authorList>
    </citation>
    <scope>NUCLEOTIDE SEQUENCE [LARGE SCALE GENOMIC DNA]</scope>
    <source>
        <strain evidence="2 3">NIES-571</strain>
    </source>
</reference>
<keyword evidence="1" id="KW-1133">Transmembrane helix</keyword>
<sequence>MPPKKKDPVVLKPLQLVGVMAALPVTLAFFIIGALGIAVLLDTEGTSSLSRSPFGVGYRKLTQTNPFFSAMFVNGGMIGSLFCIVSLLDHVKAKKKAQQAPAIAAAAAVVAEPETKKDK</sequence>
<dbReference type="OrthoDB" id="532777at2759"/>
<comment type="caution">
    <text evidence="2">The sequence shown here is derived from an EMBL/GenBank/DDBJ whole genome shotgun (WGS) entry which is preliminary data.</text>
</comment>
<dbReference type="EMBL" id="PGGS01000036">
    <property type="protein sequence ID" value="PNH11185.1"/>
    <property type="molecule type" value="Genomic_DNA"/>
</dbReference>